<reference evidence="2" key="1">
    <citation type="submission" date="2023-03" db="EMBL/GenBank/DDBJ databases">
        <title>Chitinimonas shenzhenensis gen. nov., sp. nov., a novel member of family Burkholderiaceae isolated from activated sludge collected in Shen Zhen, China.</title>
        <authorList>
            <person name="Wang X."/>
        </authorList>
    </citation>
    <scope>NUCLEOTIDE SEQUENCE</scope>
    <source>
        <strain evidence="2">DQS-5</strain>
    </source>
</reference>
<organism evidence="2 3">
    <name type="scientific">Parachitinimonas caeni</name>
    <dbReference type="NCBI Taxonomy" id="3031301"/>
    <lineage>
        <taxon>Bacteria</taxon>
        <taxon>Pseudomonadati</taxon>
        <taxon>Pseudomonadota</taxon>
        <taxon>Betaproteobacteria</taxon>
        <taxon>Neisseriales</taxon>
        <taxon>Chitinibacteraceae</taxon>
        <taxon>Parachitinimonas</taxon>
    </lineage>
</organism>
<protein>
    <submittedName>
        <fullName evidence="2">Uncharacterized protein</fullName>
    </submittedName>
</protein>
<feature type="transmembrane region" description="Helical" evidence="1">
    <location>
        <begin position="32"/>
        <end position="52"/>
    </location>
</feature>
<evidence type="ECO:0000313" key="3">
    <source>
        <dbReference type="Proteomes" id="UP001172778"/>
    </source>
</evidence>
<dbReference type="RefSeq" id="WP_284102895.1">
    <property type="nucleotide sequence ID" value="NZ_JARRAF010000042.1"/>
</dbReference>
<name>A0ABT7E2M7_9NEIS</name>
<keyword evidence="1" id="KW-0472">Membrane</keyword>
<evidence type="ECO:0000313" key="2">
    <source>
        <dbReference type="EMBL" id="MDK2126576.1"/>
    </source>
</evidence>
<dbReference type="EMBL" id="JARRAF010000042">
    <property type="protein sequence ID" value="MDK2126576.1"/>
    <property type="molecule type" value="Genomic_DNA"/>
</dbReference>
<comment type="caution">
    <text evidence="2">The sequence shown here is derived from an EMBL/GenBank/DDBJ whole genome shotgun (WGS) entry which is preliminary data.</text>
</comment>
<dbReference type="Proteomes" id="UP001172778">
    <property type="component" value="Unassembled WGS sequence"/>
</dbReference>
<keyword evidence="1" id="KW-0812">Transmembrane</keyword>
<feature type="transmembrane region" description="Helical" evidence="1">
    <location>
        <begin position="72"/>
        <end position="93"/>
    </location>
</feature>
<evidence type="ECO:0000256" key="1">
    <source>
        <dbReference type="SAM" id="Phobius"/>
    </source>
</evidence>
<sequence length="95" mass="10374">MMKMELHDPLMNLGDGGSSNMGELAEVWGGRLLKLTLLLTFVDIGVVIVFLLTMAEILPRETAEPILQHWKTIAWCTTLPLAGACVAALLKVVNE</sequence>
<gene>
    <name evidence="2" type="ORF">PZA18_21260</name>
</gene>
<keyword evidence="1" id="KW-1133">Transmembrane helix</keyword>
<proteinExistence type="predicted"/>
<keyword evidence="3" id="KW-1185">Reference proteome</keyword>
<accession>A0ABT7E2M7</accession>